<name>A0A3N0YW76_ANAGA</name>
<dbReference type="PANTHER" id="PTHR24279">
    <property type="entry name" value="CYTOCHROME P450"/>
    <property type="match status" value="1"/>
</dbReference>
<comment type="caution">
    <text evidence="8">The sequence shown here is derived from an EMBL/GenBank/DDBJ whole genome shotgun (WGS) entry which is preliminary data.</text>
</comment>
<dbReference type="GO" id="GO:0006704">
    <property type="term" value="P:glucocorticoid biosynthetic process"/>
    <property type="evidence" value="ECO:0007669"/>
    <property type="project" value="TreeGrafter"/>
</dbReference>
<accession>A0A3N0YW76</accession>
<dbReference type="GO" id="GO:0006700">
    <property type="term" value="P:C21-steroid hormone biosynthetic process"/>
    <property type="evidence" value="ECO:0007669"/>
    <property type="project" value="TreeGrafter"/>
</dbReference>
<proteinExistence type="inferred from homology"/>
<dbReference type="GO" id="GO:0016705">
    <property type="term" value="F:oxidoreductase activity, acting on paired donors, with incorporation or reduction of molecular oxygen"/>
    <property type="evidence" value="ECO:0007669"/>
    <property type="project" value="InterPro"/>
</dbReference>
<keyword evidence="9" id="KW-1185">Reference proteome</keyword>
<dbReference type="GO" id="GO:0071375">
    <property type="term" value="P:cellular response to peptide hormone stimulus"/>
    <property type="evidence" value="ECO:0007669"/>
    <property type="project" value="TreeGrafter"/>
</dbReference>
<evidence type="ECO:0000256" key="4">
    <source>
        <dbReference type="ARBA" id="ARBA00022723"/>
    </source>
</evidence>
<dbReference type="InterPro" id="IPR050479">
    <property type="entry name" value="CYP11_CYP27_families"/>
</dbReference>
<evidence type="ECO:0000313" key="9">
    <source>
        <dbReference type="Proteomes" id="UP000281406"/>
    </source>
</evidence>
<evidence type="ECO:0000256" key="2">
    <source>
        <dbReference type="ARBA" id="ARBA00010617"/>
    </source>
</evidence>
<dbReference type="GO" id="GO:0005506">
    <property type="term" value="F:iron ion binding"/>
    <property type="evidence" value="ECO:0007669"/>
    <property type="project" value="InterPro"/>
</dbReference>
<comment type="similarity">
    <text evidence="2">Belongs to the cytochrome P450 family.</text>
</comment>
<keyword evidence="5" id="KW-0560">Oxidoreductase</keyword>
<dbReference type="GO" id="GO:0004497">
    <property type="term" value="F:monooxygenase activity"/>
    <property type="evidence" value="ECO:0007669"/>
    <property type="project" value="UniProtKB-KW"/>
</dbReference>
<keyword evidence="4" id="KW-0479">Metal-binding</keyword>
<dbReference type="InterPro" id="IPR036396">
    <property type="entry name" value="Cyt_P450_sf"/>
</dbReference>
<evidence type="ECO:0000313" key="8">
    <source>
        <dbReference type="EMBL" id="ROL50456.1"/>
    </source>
</evidence>
<dbReference type="OrthoDB" id="3945418at2759"/>
<dbReference type="GO" id="GO:0034650">
    <property type="term" value="P:cortisol metabolic process"/>
    <property type="evidence" value="ECO:0007669"/>
    <property type="project" value="TreeGrafter"/>
</dbReference>
<dbReference type="AlphaFoldDB" id="A0A3N0YW76"/>
<keyword evidence="6" id="KW-0408">Iron</keyword>
<comment type="cofactor">
    <cofactor evidence="1">
        <name>heme</name>
        <dbReference type="ChEBI" id="CHEBI:30413"/>
    </cofactor>
</comment>
<dbReference type="Gene3D" id="1.10.630.10">
    <property type="entry name" value="Cytochrome P450"/>
    <property type="match status" value="1"/>
</dbReference>
<evidence type="ECO:0000256" key="3">
    <source>
        <dbReference type="ARBA" id="ARBA00022617"/>
    </source>
</evidence>
<evidence type="ECO:0000256" key="1">
    <source>
        <dbReference type="ARBA" id="ARBA00001971"/>
    </source>
</evidence>
<keyword evidence="3" id="KW-0349">Heme</keyword>
<dbReference type="Proteomes" id="UP000281406">
    <property type="component" value="Unassembled WGS sequence"/>
</dbReference>
<dbReference type="GO" id="GO:0008203">
    <property type="term" value="P:cholesterol metabolic process"/>
    <property type="evidence" value="ECO:0007669"/>
    <property type="project" value="TreeGrafter"/>
</dbReference>
<sequence length="144" mass="16570">MAVRFAWSSAERRIGFGLLRPTTVTTDTRRGAVGNAAASVTVQDSHGKLKTVADLPEIKTFRMLYRLIFKGYMNRMHELQLYENQLHGPMYKVNVGKLQSISIYSVDLLEELLRKDEKFPCRGDMTLWTEYRDMRGIGYGPFTE</sequence>
<reference evidence="8 9" key="1">
    <citation type="submission" date="2018-10" db="EMBL/GenBank/DDBJ databases">
        <title>Genome assembly for a Yunnan-Guizhou Plateau 3E fish, Anabarilius grahami (Regan), and its evolutionary and genetic applications.</title>
        <authorList>
            <person name="Jiang W."/>
        </authorList>
    </citation>
    <scope>NUCLEOTIDE SEQUENCE [LARGE SCALE GENOMIC DNA]</scope>
    <source>
        <strain evidence="8">AG-KIZ</strain>
        <tissue evidence="8">Muscle</tissue>
    </source>
</reference>
<gene>
    <name evidence="8" type="ORF">DPX16_21023</name>
</gene>
<organism evidence="8 9">
    <name type="scientific">Anabarilius grahami</name>
    <name type="common">Kanglang fish</name>
    <name type="synonym">Barilius grahami</name>
    <dbReference type="NCBI Taxonomy" id="495550"/>
    <lineage>
        <taxon>Eukaryota</taxon>
        <taxon>Metazoa</taxon>
        <taxon>Chordata</taxon>
        <taxon>Craniata</taxon>
        <taxon>Vertebrata</taxon>
        <taxon>Euteleostomi</taxon>
        <taxon>Actinopterygii</taxon>
        <taxon>Neopterygii</taxon>
        <taxon>Teleostei</taxon>
        <taxon>Ostariophysi</taxon>
        <taxon>Cypriniformes</taxon>
        <taxon>Xenocyprididae</taxon>
        <taxon>Xenocypridinae</taxon>
        <taxon>Xenocypridinae incertae sedis</taxon>
        <taxon>Anabarilius</taxon>
    </lineage>
</organism>
<evidence type="ECO:0000256" key="5">
    <source>
        <dbReference type="ARBA" id="ARBA00023002"/>
    </source>
</evidence>
<dbReference type="GO" id="GO:0005743">
    <property type="term" value="C:mitochondrial inner membrane"/>
    <property type="evidence" value="ECO:0007669"/>
    <property type="project" value="TreeGrafter"/>
</dbReference>
<dbReference type="EMBL" id="RJVU01020258">
    <property type="protein sequence ID" value="ROL50456.1"/>
    <property type="molecule type" value="Genomic_DNA"/>
</dbReference>
<evidence type="ECO:0000256" key="6">
    <source>
        <dbReference type="ARBA" id="ARBA00023004"/>
    </source>
</evidence>
<keyword evidence="7" id="KW-0503">Monooxygenase</keyword>
<dbReference type="GO" id="GO:0020037">
    <property type="term" value="F:heme binding"/>
    <property type="evidence" value="ECO:0007669"/>
    <property type="project" value="InterPro"/>
</dbReference>
<protein>
    <submittedName>
        <fullName evidence="8">Sterol 26-hydroxylase, mitochondrial</fullName>
    </submittedName>
</protein>
<evidence type="ECO:0000256" key="7">
    <source>
        <dbReference type="ARBA" id="ARBA00023033"/>
    </source>
</evidence>
<dbReference type="PANTHER" id="PTHR24279:SF123">
    <property type="entry name" value="CYTOCHROME P450 FAMILY 27 SUBFAMILY A MEMBER 1"/>
    <property type="match status" value="1"/>
</dbReference>